<dbReference type="PANTHER" id="PTHR43673:SF10">
    <property type="entry name" value="NADH DEHYDROGENASE_NAD(P)H NITROREDUCTASE XCC3605-RELATED"/>
    <property type="match status" value="1"/>
</dbReference>
<name>A0A6N7X8T1_9ACTN</name>
<keyword evidence="5" id="KW-1185">Reference proteome</keyword>
<evidence type="ECO:0000313" key="5">
    <source>
        <dbReference type="Proteomes" id="UP000469325"/>
    </source>
</evidence>
<feature type="domain" description="Nitroreductase" evidence="3">
    <location>
        <begin position="21"/>
        <end position="165"/>
    </location>
</feature>
<sequence>MACAPGRGMPMTGGEFHDLVRSSRTFRRFDEGSRVTREQLLGLVDTARFAPTGNNTQLLRFHVVDDPATVEHCAASHGWAALFRDWDGPKPGERPTGYIAVCGPTGAGGSAIRNLDAGIAAQTIMLAARSEGLGGCIIKSFKPSLADDLGISQQGYEILVLLAIGVPAERVVLEEVDSGHGTHYWRDDQGTHHVPKLPLDDLLI</sequence>
<reference evidence="4 5" key="1">
    <citation type="submission" date="2019-08" db="EMBL/GenBank/DDBJ databases">
        <title>In-depth cultivation of the pig gut microbiome towards novel bacterial diversity and tailored functional studies.</title>
        <authorList>
            <person name="Wylensek D."/>
            <person name="Hitch T.C.A."/>
            <person name="Clavel T."/>
        </authorList>
    </citation>
    <scope>NUCLEOTIDE SEQUENCE [LARGE SCALE GENOMIC DNA]</scope>
    <source>
        <strain evidence="4 5">CA-Schmier-601-WT-1</strain>
    </source>
</reference>
<proteinExistence type="inferred from homology"/>
<dbReference type="InterPro" id="IPR023312">
    <property type="entry name" value="Put_nitroreductase_C_bac"/>
</dbReference>
<comment type="similarity">
    <text evidence="1">Belongs to the nitroreductase family.</text>
</comment>
<organism evidence="4 5">
    <name type="scientific">Olsenella porci</name>
    <dbReference type="NCBI Taxonomy" id="2652279"/>
    <lineage>
        <taxon>Bacteria</taxon>
        <taxon>Bacillati</taxon>
        <taxon>Actinomycetota</taxon>
        <taxon>Coriobacteriia</taxon>
        <taxon>Coriobacteriales</taxon>
        <taxon>Atopobiaceae</taxon>
        <taxon>Olsenella</taxon>
    </lineage>
</organism>
<dbReference type="InterPro" id="IPR000415">
    <property type="entry name" value="Nitroreductase-like"/>
</dbReference>
<evidence type="ECO:0000256" key="1">
    <source>
        <dbReference type="ARBA" id="ARBA00007118"/>
    </source>
</evidence>
<dbReference type="Gene3D" id="2.20.180.10">
    <property type="entry name" value="putative fmn-dependent nitroreductase like domains"/>
    <property type="match status" value="1"/>
</dbReference>
<gene>
    <name evidence="4" type="ORF">FYJ68_02340</name>
</gene>
<dbReference type="GO" id="GO:0016491">
    <property type="term" value="F:oxidoreductase activity"/>
    <property type="evidence" value="ECO:0007669"/>
    <property type="project" value="UniProtKB-KW"/>
</dbReference>
<protein>
    <submittedName>
        <fullName evidence="4">Nitroreductase</fullName>
    </submittedName>
</protein>
<accession>A0A6N7X8T1</accession>
<dbReference type="PANTHER" id="PTHR43673">
    <property type="entry name" value="NAD(P)H NITROREDUCTASE YDGI-RELATED"/>
    <property type="match status" value="1"/>
</dbReference>
<evidence type="ECO:0000256" key="2">
    <source>
        <dbReference type="ARBA" id="ARBA00023002"/>
    </source>
</evidence>
<dbReference type="InterPro" id="IPR029479">
    <property type="entry name" value="Nitroreductase"/>
</dbReference>
<evidence type="ECO:0000259" key="3">
    <source>
        <dbReference type="Pfam" id="PF00881"/>
    </source>
</evidence>
<evidence type="ECO:0000313" key="4">
    <source>
        <dbReference type="EMBL" id="MST71950.1"/>
    </source>
</evidence>
<dbReference type="CDD" id="cd02062">
    <property type="entry name" value="Nitro_FMN_reductase"/>
    <property type="match status" value="1"/>
</dbReference>
<keyword evidence="2" id="KW-0560">Oxidoreductase</keyword>
<dbReference type="Gene3D" id="3.40.109.10">
    <property type="entry name" value="NADH Oxidase"/>
    <property type="match status" value="1"/>
</dbReference>
<dbReference type="Proteomes" id="UP000469325">
    <property type="component" value="Unassembled WGS sequence"/>
</dbReference>
<dbReference type="AlphaFoldDB" id="A0A6N7X8T1"/>
<dbReference type="EMBL" id="VUNC01000001">
    <property type="protein sequence ID" value="MST71950.1"/>
    <property type="molecule type" value="Genomic_DNA"/>
</dbReference>
<comment type="caution">
    <text evidence="4">The sequence shown here is derived from an EMBL/GenBank/DDBJ whole genome shotgun (WGS) entry which is preliminary data.</text>
</comment>
<dbReference type="SUPFAM" id="SSF55469">
    <property type="entry name" value="FMN-dependent nitroreductase-like"/>
    <property type="match status" value="1"/>
</dbReference>
<dbReference type="Pfam" id="PF00881">
    <property type="entry name" value="Nitroreductase"/>
    <property type="match status" value="1"/>
</dbReference>